<dbReference type="AlphaFoldDB" id="A0A135S9D1"/>
<reference evidence="3 4" key="1">
    <citation type="submission" date="2014-02" db="EMBL/GenBank/DDBJ databases">
        <title>The genome sequence of Colletotrichum simmondsii CBS122122.</title>
        <authorList>
            <person name="Baroncelli R."/>
            <person name="Thon M.R."/>
        </authorList>
    </citation>
    <scope>NUCLEOTIDE SEQUENCE [LARGE SCALE GENOMIC DNA]</scope>
    <source>
        <strain evidence="3 4">CBS122122</strain>
    </source>
</reference>
<keyword evidence="2" id="KW-0732">Signal</keyword>
<feature type="compositionally biased region" description="Polar residues" evidence="1">
    <location>
        <begin position="132"/>
        <end position="141"/>
    </location>
</feature>
<feature type="region of interest" description="Disordered" evidence="1">
    <location>
        <begin position="34"/>
        <end position="189"/>
    </location>
</feature>
<gene>
    <name evidence="3" type="ORF">CSIM01_11110</name>
</gene>
<evidence type="ECO:0008006" key="5">
    <source>
        <dbReference type="Google" id="ProtNLM"/>
    </source>
</evidence>
<feature type="compositionally biased region" description="Acidic residues" evidence="1">
    <location>
        <begin position="180"/>
        <end position="189"/>
    </location>
</feature>
<comment type="caution">
    <text evidence="3">The sequence shown here is derived from an EMBL/GenBank/DDBJ whole genome shotgun (WGS) entry which is preliminary data.</text>
</comment>
<feature type="compositionally biased region" description="Low complexity" evidence="1">
    <location>
        <begin position="34"/>
        <end position="43"/>
    </location>
</feature>
<dbReference type="OrthoDB" id="3638982at2759"/>
<name>A0A135S9D1_9PEZI</name>
<feature type="compositionally biased region" description="Basic and acidic residues" evidence="1">
    <location>
        <begin position="61"/>
        <end position="80"/>
    </location>
</feature>
<dbReference type="Proteomes" id="UP000070328">
    <property type="component" value="Unassembled WGS sequence"/>
</dbReference>
<proteinExistence type="predicted"/>
<evidence type="ECO:0000313" key="3">
    <source>
        <dbReference type="EMBL" id="KXH32525.1"/>
    </source>
</evidence>
<feature type="compositionally biased region" description="Basic and acidic residues" evidence="1">
    <location>
        <begin position="88"/>
        <end position="115"/>
    </location>
</feature>
<protein>
    <recommendedName>
        <fullName evidence="5">Secreted protein</fullName>
    </recommendedName>
</protein>
<keyword evidence="4" id="KW-1185">Reference proteome</keyword>
<evidence type="ECO:0000313" key="4">
    <source>
        <dbReference type="Proteomes" id="UP000070328"/>
    </source>
</evidence>
<sequence length="189" mass="20576">MRVPQLILSLFLLFTFVVALPVPAPVDALVERAQSASKKGSAAGRKKEAAGIDKNINIQKQEQKDVKKVQKAEGTKDFKKQSGQLNKDIAKGQKQREKNQKNADPKNKPLNDGLKKVQGAQAKESKQAKSLKGNNSKQDQATLKKLSGEFKGGEQQNKKNKQAALNGGKGGKKGGKRDVEEAEETEVME</sequence>
<evidence type="ECO:0000256" key="2">
    <source>
        <dbReference type="SAM" id="SignalP"/>
    </source>
</evidence>
<evidence type="ECO:0000256" key="1">
    <source>
        <dbReference type="SAM" id="MobiDB-lite"/>
    </source>
</evidence>
<feature type="signal peptide" evidence="2">
    <location>
        <begin position="1"/>
        <end position="19"/>
    </location>
</feature>
<accession>A0A135S9D1</accession>
<organism evidence="3 4">
    <name type="scientific">Colletotrichum simmondsii</name>
    <dbReference type="NCBI Taxonomy" id="703756"/>
    <lineage>
        <taxon>Eukaryota</taxon>
        <taxon>Fungi</taxon>
        <taxon>Dikarya</taxon>
        <taxon>Ascomycota</taxon>
        <taxon>Pezizomycotina</taxon>
        <taxon>Sordariomycetes</taxon>
        <taxon>Hypocreomycetidae</taxon>
        <taxon>Glomerellales</taxon>
        <taxon>Glomerellaceae</taxon>
        <taxon>Colletotrichum</taxon>
        <taxon>Colletotrichum acutatum species complex</taxon>
    </lineage>
</organism>
<dbReference type="EMBL" id="JFBX01000634">
    <property type="protein sequence ID" value="KXH32525.1"/>
    <property type="molecule type" value="Genomic_DNA"/>
</dbReference>
<feature type="chain" id="PRO_5007801962" description="Secreted protein" evidence="2">
    <location>
        <begin position="20"/>
        <end position="189"/>
    </location>
</feature>